<reference evidence="2 3" key="1">
    <citation type="submission" date="2024-02" db="EMBL/GenBank/DDBJ databases">
        <title>A nitrogen-fixing paenibacillus bacterium.</title>
        <authorList>
            <person name="Zhang W.L."/>
            <person name="Chen S.F."/>
        </authorList>
    </citation>
    <scope>NUCLEOTIDE SEQUENCE [LARGE SCALE GENOMIC DNA]</scope>
    <source>
        <strain evidence="2 3">M1</strain>
    </source>
</reference>
<dbReference type="Proteomes" id="UP001306950">
    <property type="component" value="Unassembled WGS sequence"/>
</dbReference>
<proteinExistence type="predicted"/>
<dbReference type="RefSeq" id="WP_331844451.1">
    <property type="nucleotide sequence ID" value="NZ_JAZHPZ010000001.1"/>
</dbReference>
<evidence type="ECO:0000313" key="2">
    <source>
        <dbReference type="EMBL" id="MEF2964203.1"/>
    </source>
</evidence>
<protein>
    <submittedName>
        <fullName evidence="2">Copper amine oxidase N-terminal domain-containing protein</fullName>
    </submittedName>
</protein>
<organism evidence="2 3">
    <name type="scientific">Paenibacillus haidiansis</name>
    <dbReference type="NCBI Taxonomy" id="1574488"/>
    <lineage>
        <taxon>Bacteria</taxon>
        <taxon>Bacillati</taxon>
        <taxon>Bacillota</taxon>
        <taxon>Bacilli</taxon>
        <taxon>Bacillales</taxon>
        <taxon>Paenibacillaceae</taxon>
        <taxon>Paenibacillus</taxon>
    </lineage>
</organism>
<keyword evidence="3" id="KW-1185">Reference proteome</keyword>
<accession>A0ABU7VLN6</accession>
<dbReference type="InterPro" id="IPR012854">
    <property type="entry name" value="Cu_amine_oxidase-like_N"/>
</dbReference>
<gene>
    <name evidence="2" type="ORF">V3851_00035</name>
</gene>
<evidence type="ECO:0000313" key="3">
    <source>
        <dbReference type="Proteomes" id="UP001306950"/>
    </source>
</evidence>
<dbReference type="SUPFAM" id="SSF55383">
    <property type="entry name" value="Copper amine oxidase, domain N"/>
    <property type="match status" value="1"/>
</dbReference>
<dbReference type="Pfam" id="PF07833">
    <property type="entry name" value="Cu_amine_oxidN1"/>
    <property type="match status" value="1"/>
</dbReference>
<dbReference type="Gene3D" id="3.30.457.10">
    <property type="entry name" value="Copper amine oxidase-like, N-terminal domain"/>
    <property type="match status" value="1"/>
</dbReference>
<dbReference type="EMBL" id="JAZHPZ010000001">
    <property type="protein sequence ID" value="MEF2964203.1"/>
    <property type="molecule type" value="Genomic_DNA"/>
</dbReference>
<dbReference type="InterPro" id="IPR036582">
    <property type="entry name" value="Mao_N_sf"/>
</dbReference>
<comment type="caution">
    <text evidence="2">The sequence shown here is derived from an EMBL/GenBank/DDBJ whole genome shotgun (WGS) entry which is preliminary data.</text>
</comment>
<feature type="domain" description="Copper amine oxidase-like N-terminal" evidence="1">
    <location>
        <begin position="42"/>
        <end position="150"/>
    </location>
</feature>
<name>A0ABU7VLN6_9BACL</name>
<evidence type="ECO:0000259" key="1">
    <source>
        <dbReference type="Pfam" id="PF07833"/>
    </source>
</evidence>
<sequence>MSRKRYIRLKKTKSLVIALLALVMIFSLSGVTYATGTPVRVVVDGIKYPIEETTPFTEGGTTWVPLRFVSEKMGAKLDWDPTTNRIGISKGDKTISLTVGSSMAQVNGETVMLDAPVRQEQGTTMIPLRFISEQLHAEVTWVPSLGTVNILMPDKEIGATDPYGRKIRTTNLPKNHQEFPYILEDIPNEMYEMKIEFANAFGYTPPAKLLETDPEFTKENIDIWMDHIVKFGDLSLNIDYRTLDNQWVDDMLEHILEQSQGTISGNLKDYAAWVKENHIIIEGHIEPEPSMIFFDNWGKYYVRSKVKFKITSFGEAKYLLYNIFDDHEKTLKKNVWYVGYTDIEMFTNVSGVWGETLKVAGRADVLEHSNLKILNK</sequence>